<dbReference type="Pfam" id="PF13614">
    <property type="entry name" value="AAA_31"/>
    <property type="match status" value="1"/>
</dbReference>
<accession>A0A7W6DJD0</accession>
<dbReference type="SUPFAM" id="SSF52540">
    <property type="entry name" value="P-loop containing nucleoside triphosphate hydrolases"/>
    <property type="match status" value="1"/>
</dbReference>
<dbReference type="InterPro" id="IPR027417">
    <property type="entry name" value="P-loop_NTPase"/>
</dbReference>
<protein>
    <submittedName>
        <fullName evidence="2">Cellulose biosynthesis protein BcsQ</fullName>
    </submittedName>
</protein>
<sequence length="266" mass="29206">MAAIAIFNSKGGVGKTTIAIQLASEAAASGHNVLLWEVDEGADSSWILSRGEGVERPDLDAVADARRALADFVRPSAIPGVSLIAGDPNMRRSDNFLARLWQERRQAHWLHRLNEAYDIILIDCAPGFSEANRKIMLLADLIVVPTVPSALSMRGLLRVRHFLTRHRDGRHPPMLPVFSMVDRRRSLHKAALAKYPAWPTIPMASLIEQMAERRAPLTAFAAGSAAREGFRILWAGIERKLRHMGLVEPVVQRAAAEGLPNVAVAV</sequence>
<dbReference type="RefSeq" id="WP_183953897.1">
    <property type="nucleotide sequence ID" value="NZ_JACIEB010000001.1"/>
</dbReference>
<dbReference type="Gene3D" id="3.40.50.300">
    <property type="entry name" value="P-loop containing nucleotide triphosphate hydrolases"/>
    <property type="match status" value="1"/>
</dbReference>
<dbReference type="AlphaFoldDB" id="A0A7W6DJD0"/>
<dbReference type="EMBL" id="JACIEB010000001">
    <property type="protein sequence ID" value="MBB3980923.1"/>
    <property type="molecule type" value="Genomic_DNA"/>
</dbReference>
<gene>
    <name evidence="2" type="ORF">GGR44_000554</name>
</gene>
<comment type="caution">
    <text evidence="2">The sequence shown here is derived from an EMBL/GenBank/DDBJ whole genome shotgun (WGS) entry which is preliminary data.</text>
</comment>
<evidence type="ECO:0000313" key="2">
    <source>
        <dbReference type="EMBL" id="MBB3980923.1"/>
    </source>
</evidence>
<evidence type="ECO:0000313" key="3">
    <source>
        <dbReference type="Proteomes" id="UP000552757"/>
    </source>
</evidence>
<organism evidence="2 3">
    <name type="scientific">Sphingobium fontiphilum</name>
    <dbReference type="NCBI Taxonomy" id="944425"/>
    <lineage>
        <taxon>Bacteria</taxon>
        <taxon>Pseudomonadati</taxon>
        <taxon>Pseudomonadota</taxon>
        <taxon>Alphaproteobacteria</taxon>
        <taxon>Sphingomonadales</taxon>
        <taxon>Sphingomonadaceae</taxon>
        <taxon>Sphingobium</taxon>
    </lineage>
</organism>
<dbReference type="PIRSF" id="PIRSF009320">
    <property type="entry name" value="Nuc_binding_HP_1000"/>
    <property type="match status" value="1"/>
</dbReference>
<dbReference type="PANTHER" id="PTHR13696">
    <property type="entry name" value="P-LOOP CONTAINING NUCLEOSIDE TRIPHOSPHATE HYDROLASE"/>
    <property type="match status" value="1"/>
</dbReference>
<evidence type="ECO:0000259" key="1">
    <source>
        <dbReference type="Pfam" id="PF13614"/>
    </source>
</evidence>
<dbReference type="Proteomes" id="UP000552757">
    <property type="component" value="Unassembled WGS sequence"/>
</dbReference>
<feature type="domain" description="AAA" evidence="1">
    <location>
        <begin position="2"/>
        <end position="164"/>
    </location>
</feature>
<name>A0A7W6DJD0_9SPHN</name>
<proteinExistence type="predicted"/>
<dbReference type="InterPro" id="IPR050678">
    <property type="entry name" value="DNA_Partitioning_ATPase"/>
</dbReference>
<reference evidence="2 3" key="1">
    <citation type="submission" date="2020-08" db="EMBL/GenBank/DDBJ databases">
        <title>Genomic Encyclopedia of Type Strains, Phase IV (KMG-IV): sequencing the most valuable type-strain genomes for metagenomic binning, comparative biology and taxonomic classification.</title>
        <authorList>
            <person name="Goeker M."/>
        </authorList>
    </citation>
    <scope>NUCLEOTIDE SEQUENCE [LARGE SCALE GENOMIC DNA]</scope>
    <source>
        <strain evidence="2 3">DSM 29348</strain>
    </source>
</reference>
<dbReference type="CDD" id="cd02042">
    <property type="entry name" value="ParAB_family"/>
    <property type="match status" value="1"/>
</dbReference>
<dbReference type="InterPro" id="IPR025669">
    <property type="entry name" value="AAA_dom"/>
</dbReference>
<keyword evidence="3" id="KW-1185">Reference proteome</keyword>
<dbReference type="PANTHER" id="PTHR13696:SF99">
    <property type="entry name" value="COBYRINIC ACID AC-DIAMIDE SYNTHASE"/>
    <property type="match status" value="1"/>
</dbReference>